<sequence>MQKIYFNKRKIGFAALLLGGIGLLSSCASYQNNSYYDQDGIYNSNPESSYGQRIRVQSTQTHDPNYDYNKYQDYFAEGKGDFTVFTDTDNFSSENPTTAAYNNAGYVDYSQNETFAERYGSFGQNSSSVTVNFYNNGYGYDPYWGNYYGGYYGSYWGWRRPYVGLYFGSPYYYNNWYGPSWGWNYGYGYGYGPGYYGGYYNPGYYGGYYAPARPVVRGQGQRNGVVRNNAYAPNNTSGNRIGVIRNSSNNNVSGRPNNPSSGTRPVNTNNNGVNRVPTDRLNNGNRQAILRDPSNINRAAVHERAASARNNNTIRNNSNGAINRPSAPVRNNNFNNNRGSNNAIQRTPSNNNFNRSAAPSRPSMSAPSRGSMGGGARGGSSGSVRR</sequence>
<dbReference type="EMBL" id="CP081495">
    <property type="protein sequence ID" value="UYW00417.1"/>
    <property type="molecule type" value="Genomic_DNA"/>
</dbReference>
<reference evidence="3" key="1">
    <citation type="submission" date="2021-08" db="EMBL/GenBank/DDBJ databases">
        <title>Flavobacterium sp. strain CC-SYL302.</title>
        <authorList>
            <person name="Lin S.-Y."/>
            <person name="Lee T.-H."/>
            <person name="Young C.-C."/>
        </authorList>
    </citation>
    <scope>NUCLEOTIDE SEQUENCE</scope>
    <source>
        <strain evidence="3">CC-SYL302</strain>
    </source>
</reference>
<feature type="compositionally biased region" description="Polar residues" evidence="1">
    <location>
        <begin position="343"/>
        <end position="354"/>
    </location>
</feature>
<feature type="compositionally biased region" description="Low complexity" evidence="1">
    <location>
        <begin position="355"/>
        <end position="370"/>
    </location>
</feature>
<proteinExistence type="predicted"/>
<evidence type="ECO:0000313" key="3">
    <source>
        <dbReference type="EMBL" id="UYW00417.1"/>
    </source>
</evidence>
<feature type="compositionally biased region" description="Gly residues" evidence="1">
    <location>
        <begin position="371"/>
        <end position="386"/>
    </location>
</feature>
<keyword evidence="2" id="KW-0732">Signal</keyword>
<evidence type="ECO:0000256" key="1">
    <source>
        <dbReference type="SAM" id="MobiDB-lite"/>
    </source>
</evidence>
<gene>
    <name evidence="3" type="ORF">K5I29_07555</name>
</gene>
<feature type="compositionally biased region" description="Polar residues" evidence="1">
    <location>
        <begin position="231"/>
        <end position="273"/>
    </location>
</feature>
<dbReference type="Proteomes" id="UP001163328">
    <property type="component" value="Chromosome"/>
</dbReference>
<feature type="chain" id="PRO_5046840629" description="Prolyl-tRNA synthetase" evidence="2">
    <location>
        <begin position="31"/>
        <end position="386"/>
    </location>
</feature>
<accession>A0ABY6LXZ5</accession>
<dbReference type="RefSeq" id="WP_264432131.1">
    <property type="nucleotide sequence ID" value="NZ_CP081495.1"/>
</dbReference>
<keyword evidence="4" id="KW-1185">Reference proteome</keyword>
<feature type="compositionally biased region" description="Low complexity" evidence="1">
    <location>
        <begin position="307"/>
        <end position="323"/>
    </location>
</feature>
<feature type="compositionally biased region" description="Low complexity" evidence="1">
    <location>
        <begin position="331"/>
        <end position="342"/>
    </location>
</feature>
<feature type="signal peptide" evidence="2">
    <location>
        <begin position="1"/>
        <end position="30"/>
    </location>
</feature>
<evidence type="ECO:0000256" key="2">
    <source>
        <dbReference type="SAM" id="SignalP"/>
    </source>
</evidence>
<evidence type="ECO:0008006" key="5">
    <source>
        <dbReference type="Google" id="ProtNLM"/>
    </source>
</evidence>
<organism evidence="3 4">
    <name type="scientific">Flavobacterium agricola</name>
    <dbReference type="NCBI Taxonomy" id="2870839"/>
    <lineage>
        <taxon>Bacteria</taxon>
        <taxon>Pseudomonadati</taxon>
        <taxon>Bacteroidota</taxon>
        <taxon>Flavobacteriia</taxon>
        <taxon>Flavobacteriales</taxon>
        <taxon>Flavobacteriaceae</taxon>
        <taxon>Flavobacterium</taxon>
    </lineage>
</organism>
<name>A0ABY6LXZ5_9FLAO</name>
<feature type="region of interest" description="Disordered" evidence="1">
    <location>
        <begin position="228"/>
        <end position="386"/>
    </location>
</feature>
<evidence type="ECO:0000313" key="4">
    <source>
        <dbReference type="Proteomes" id="UP001163328"/>
    </source>
</evidence>
<dbReference type="PROSITE" id="PS51257">
    <property type="entry name" value="PROKAR_LIPOPROTEIN"/>
    <property type="match status" value="1"/>
</dbReference>
<protein>
    <recommendedName>
        <fullName evidence="5">Prolyl-tRNA synthetase</fullName>
    </recommendedName>
</protein>